<feature type="transmembrane region" description="Helical" evidence="10">
    <location>
        <begin position="450"/>
        <end position="471"/>
    </location>
</feature>
<dbReference type="PANTHER" id="PTHR43653:SF1">
    <property type="entry name" value="CYTOCHROME C-TYPE BIOGENESIS PROTEIN CCMF"/>
    <property type="match status" value="1"/>
</dbReference>
<keyword evidence="8 10" id="KW-0472">Membrane</keyword>
<evidence type="ECO:0000256" key="1">
    <source>
        <dbReference type="ARBA" id="ARBA00004429"/>
    </source>
</evidence>
<dbReference type="PRINTS" id="PR01411">
    <property type="entry name" value="CCMFBIOGNSIS"/>
</dbReference>
<sequence>MIPELGNFSLVIAFCLSVALAVIPMAGATSNNLMWMRMSRPLAHGFFVFVLISFFCLTLSFIGDDFSVSYVANHSNTLMPTAYKFSAVWGGHEGSLLLWILILASWTLAVALFSQSLPDDMVARVLSVMGMIAIGFTLFILLTSNPFGRELPFSPTEGSDLNPLLQDFGLIVHPPMLYFGYVGFSVPFAFAIAALLSGRLDSAWARWSRPWTNIAWAFLTLGIALGSWWAYYELGWGGWWFWDPVENASFMPWLVGTALMHTLAVTEKRGAFKSWTVLLAIFAFSLSLLGTFLVRSGVLTSVHSFAADPERGLFILAFLGVVVGGSLLLYALRAPSVASKVSFKFLSREVFLLINNAILVVTTIMVLLGTLYPLLMDAMGLGKYSVGPPYFNTLFVPLMALLVVFMAPATMMRWKRTDAVSLKLKLWLPLLIAIVCGIAFPLFYDADGYSIPAAMAVTFAGWLVFVMIADLRDKTRNSPGFVRGLTKLTPSYWGMQLGHLGMAAAIIGVCLTSQYTVERDVRMVEGDTLEASGYHFTFHGTEHVDGPNYSAEIGHFTIDDGYGYEFQLFPEKRQFFASGQIMTEAAINAGIWRDVYIAMGEPLGGGAWAVRLHYKPFVRWMWLGAIFMGLGGTIAVCDKRYRLKRKAVAQSQPLDSAAATREA</sequence>
<proteinExistence type="inferred from homology"/>
<evidence type="ECO:0000256" key="4">
    <source>
        <dbReference type="ARBA" id="ARBA00022519"/>
    </source>
</evidence>
<feature type="transmembrane region" description="Helical" evidence="10">
    <location>
        <begin position="313"/>
        <end position="332"/>
    </location>
</feature>
<feature type="transmembrane region" description="Helical" evidence="10">
    <location>
        <begin position="210"/>
        <end position="230"/>
    </location>
</feature>
<feature type="domain" description="Cytochrome c-type biogenesis protein CcmF C-terminal" evidence="12">
    <location>
        <begin position="316"/>
        <end position="639"/>
    </location>
</feature>
<feature type="transmembrane region" description="Helical" evidence="10">
    <location>
        <begin position="620"/>
        <end position="637"/>
    </location>
</feature>
<evidence type="ECO:0000256" key="6">
    <source>
        <dbReference type="ARBA" id="ARBA00022748"/>
    </source>
</evidence>
<feature type="transmembrane region" description="Helical" evidence="10">
    <location>
        <begin position="250"/>
        <end position="266"/>
    </location>
</feature>
<keyword evidence="7 10" id="KW-1133">Transmembrane helix</keyword>
<evidence type="ECO:0000256" key="7">
    <source>
        <dbReference type="ARBA" id="ARBA00022989"/>
    </source>
</evidence>
<keyword evidence="4" id="KW-0997">Cell inner membrane</keyword>
<dbReference type="NCBIfam" id="NF007691">
    <property type="entry name" value="PRK10369.1"/>
    <property type="match status" value="1"/>
</dbReference>
<evidence type="ECO:0000256" key="5">
    <source>
        <dbReference type="ARBA" id="ARBA00022692"/>
    </source>
</evidence>
<feature type="domain" description="Cytochrome c assembly protein" evidence="11">
    <location>
        <begin position="89"/>
        <end position="296"/>
    </location>
</feature>
<comment type="similarity">
    <text evidence="2">Belongs to the CcmF/CycK/Ccl1/NrfE/CcsA family.</text>
</comment>
<evidence type="ECO:0000259" key="12">
    <source>
        <dbReference type="Pfam" id="PF16327"/>
    </source>
</evidence>
<gene>
    <name evidence="13" type="primary">ccmF</name>
    <name evidence="13" type="ORF">SIN8267_00476</name>
</gene>
<evidence type="ECO:0000256" key="3">
    <source>
        <dbReference type="ARBA" id="ARBA00022475"/>
    </source>
</evidence>
<evidence type="ECO:0000256" key="9">
    <source>
        <dbReference type="ARBA" id="ARBA00037230"/>
    </source>
</evidence>
<evidence type="ECO:0000313" key="13">
    <source>
        <dbReference type="EMBL" id="CAH0990384.1"/>
    </source>
</evidence>
<feature type="transmembrane region" description="Helical" evidence="10">
    <location>
        <begin position="121"/>
        <end position="142"/>
    </location>
</feature>
<feature type="transmembrane region" description="Helical" evidence="10">
    <location>
        <begin position="6"/>
        <end position="29"/>
    </location>
</feature>
<evidence type="ECO:0000256" key="2">
    <source>
        <dbReference type="ARBA" id="ARBA00009186"/>
    </source>
</evidence>
<feature type="transmembrane region" description="Helical" evidence="10">
    <location>
        <begin position="492"/>
        <end position="515"/>
    </location>
</feature>
<dbReference type="Pfam" id="PF16327">
    <property type="entry name" value="CcmF_C"/>
    <property type="match status" value="1"/>
</dbReference>
<keyword evidence="5 10" id="KW-0812">Transmembrane</keyword>
<keyword evidence="14" id="KW-1185">Reference proteome</keyword>
<organism evidence="13 14">
    <name type="scientific">Sinobacterium norvegicum</name>
    <dbReference type="NCBI Taxonomy" id="1641715"/>
    <lineage>
        <taxon>Bacteria</taxon>
        <taxon>Pseudomonadati</taxon>
        <taxon>Pseudomonadota</taxon>
        <taxon>Gammaproteobacteria</taxon>
        <taxon>Cellvibrionales</taxon>
        <taxon>Spongiibacteraceae</taxon>
        <taxon>Sinobacterium</taxon>
    </lineage>
</organism>
<feature type="transmembrane region" description="Helical" evidence="10">
    <location>
        <begin position="394"/>
        <end position="414"/>
    </location>
</feature>
<dbReference type="InterPro" id="IPR003567">
    <property type="entry name" value="Cyt_c_biogenesis"/>
</dbReference>
<dbReference type="EMBL" id="CAKLPX010000001">
    <property type="protein sequence ID" value="CAH0990384.1"/>
    <property type="molecule type" value="Genomic_DNA"/>
</dbReference>
<accession>A0ABN8EH41</accession>
<evidence type="ECO:0000256" key="8">
    <source>
        <dbReference type="ARBA" id="ARBA00023136"/>
    </source>
</evidence>
<dbReference type="Proteomes" id="UP000838100">
    <property type="component" value="Unassembled WGS sequence"/>
</dbReference>
<keyword evidence="6" id="KW-0201">Cytochrome c-type biogenesis</keyword>
<evidence type="ECO:0000259" key="11">
    <source>
        <dbReference type="Pfam" id="PF01578"/>
    </source>
</evidence>
<feature type="transmembrane region" description="Helical" evidence="10">
    <location>
        <begin position="353"/>
        <end position="374"/>
    </location>
</feature>
<feature type="transmembrane region" description="Helical" evidence="10">
    <location>
        <begin position="275"/>
        <end position="293"/>
    </location>
</feature>
<keyword evidence="3" id="KW-1003">Cell membrane</keyword>
<dbReference type="InterPro" id="IPR032523">
    <property type="entry name" value="CcmF_C"/>
</dbReference>
<evidence type="ECO:0000256" key="10">
    <source>
        <dbReference type="SAM" id="Phobius"/>
    </source>
</evidence>
<dbReference type="RefSeq" id="WP_237443066.1">
    <property type="nucleotide sequence ID" value="NZ_CAKLPX010000001.1"/>
</dbReference>
<comment type="caution">
    <text evidence="13">The sequence shown here is derived from an EMBL/GenBank/DDBJ whole genome shotgun (WGS) entry which is preliminary data.</text>
</comment>
<comment type="subcellular location">
    <subcellularLocation>
        <location evidence="1">Cell inner membrane</location>
        <topology evidence="1">Multi-pass membrane protein</topology>
    </subcellularLocation>
</comment>
<feature type="transmembrane region" description="Helical" evidence="10">
    <location>
        <begin position="178"/>
        <end position="198"/>
    </location>
</feature>
<name>A0ABN8EH41_9GAMM</name>
<dbReference type="NCBIfam" id="TIGR00353">
    <property type="entry name" value="nrfE"/>
    <property type="match status" value="1"/>
</dbReference>
<dbReference type="PANTHER" id="PTHR43653">
    <property type="entry name" value="CYTOCHROME C ASSEMBLY PROTEIN-RELATED"/>
    <property type="match status" value="1"/>
</dbReference>
<dbReference type="InterPro" id="IPR003568">
    <property type="entry name" value="Cyt_c_biogenesis_CcmF"/>
</dbReference>
<dbReference type="PRINTS" id="PR01410">
    <property type="entry name" value="CCBIOGENESIS"/>
</dbReference>
<dbReference type="Pfam" id="PF01578">
    <property type="entry name" value="Cytochrom_C_asm"/>
    <property type="match status" value="1"/>
</dbReference>
<dbReference type="InterPro" id="IPR002541">
    <property type="entry name" value="Cyt_c_assembly"/>
</dbReference>
<feature type="transmembrane region" description="Helical" evidence="10">
    <location>
        <begin position="96"/>
        <end position="114"/>
    </location>
</feature>
<evidence type="ECO:0000313" key="14">
    <source>
        <dbReference type="Proteomes" id="UP000838100"/>
    </source>
</evidence>
<protein>
    <submittedName>
        <fullName evidence="13">Cytochrome c-type biogenesis protein CcmF</fullName>
    </submittedName>
</protein>
<comment type="function">
    <text evidence="9">Required for the biogenesis of c-type cytochromes. Possible subunit of a heme lyase.</text>
</comment>
<reference evidence="13" key="1">
    <citation type="submission" date="2021-12" db="EMBL/GenBank/DDBJ databases">
        <authorList>
            <person name="Rodrigo-Torres L."/>
            <person name="Arahal R. D."/>
            <person name="Lucena T."/>
        </authorList>
    </citation>
    <scope>NUCLEOTIDE SEQUENCE</scope>
    <source>
        <strain evidence="13">CECT 8267</strain>
    </source>
</reference>
<feature type="transmembrane region" description="Helical" evidence="10">
    <location>
        <begin position="426"/>
        <end position="444"/>
    </location>
</feature>
<feature type="transmembrane region" description="Helical" evidence="10">
    <location>
        <begin position="41"/>
        <end position="62"/>
    </location>
</feature>